<dbReference type="EMBL" id="FOUZ01000012">
    <property type="protein sequence ID" value="SFN46010.1"/>
    <property type="molecule type" value="Genomic_DNA"/>
</dbReference>
<keyword evidence="1" id="KW-0732">Signal</keyword>
<organism evidence="2 3">
    <name type="scientific">Algoriella xinjiangensis</name>
    <dbReference type="NCBI Taxonomy" id="684065"/>
    <lineage>
        <taxon>Bacteria</taxon>
        <taxon>Pseudomonadati</taxon>
        <taxon>Bacteroidota</taxon>
        <taxon>Flavobacteriia</taxon>
        <taxon>Flavobacteriales</taxon>
        <taxon>Weeksellaceae</taxon>
        <taxon>Algoriella</taxon>
    </lineage>
</organism>
<evidence type="ECO:0008006" key="4">
    <source>
        <dbReference type="Google" id="ProtNLM"/>
    </source>
</evidence>
<feature type="signal peptide" evidence="1">
    <location>
        <begin position="1"/>
        <end position="24"/>
    </location>
</feature>
<evidence type="ECO:0000313" key="3">
    <source>
        <dbReference type="Proteomes" id="UP000199149"/>
    </source>
</evidence>
<reference evidence="3" key="1">
    <citation type="submission" date="2016-10" db="EMBL/GenBank/DDBJ databases">
        <authorList>
            <person name="Varghese N."/>
            <person name="Submissions S."/>
        </authorList>
    </citation>
    <scope>NUCLEOTIDE SEQUENCE [LARGE SCALE GENOMIC DNA]</scope>
    <source>
        <strain evidence="3">XJ109</strain>
    </source>
</reference>
<dbReference type="PROSITE" id="PS51257">
    <property type="entry name" value="PROKAR_LIPOPROTEIN"/>
    <property type="match status" value="1"/>
</dbReference>
<evidence type="ECO:0000313" key="2">
    <source>
        <dbReference type="EMBL" id="SFN46010.1"/>
    </source>
</evidence>
<sequence length="149" mass="16122">MKQFIKTILNKVVLVGAFVAILQACNSDDGTVSCVPITTVSVQINPNLPLYANLNNPGGWIYVNGVTAGTRGLIVVRTASGYKAYDRNAPHICPGEKTTLYVEDDIKIVCDADESEWILLTGQPTKVANRAPRTYQVIVNTNGTLLITN</sequence>
<gene>
    <name evidence="2" type="ORF">SAMN05421738_112138</name>
</gene>
<dbReference type="RefSeq" id="WP_092908992.1">
    <property type="nucleotide sequence ID" value="NZ_FOUZ01000012.1"/>
</dbReference>
<feature type="chain" id="PRO_5011790916" description="Ferredoxin subunit of nitrite reductase or a ring-hydroxylating dioxygenase" evidence="1">
    <location>
        <begin position="25"/>
        <end position="149"/>
    </location>
</feature>
<accession>A0A1I4Z801</accession>
<evidence type="ECO:0000256" key="1">
    <source>
        <dbReference type="SAM" id="SignalP"/>
    </source>
</evidence>
<keyword evidence="3" id="KW-1185">Reference proteome</keyword>
<protein>
    <recommendedName>
        <fullName evidence="4">Ferredoxin subunit of nitrite reductase or a ring-hydroxylating dioxygenase</fullName>
    </recommendedName>
</protein>
<dbReference type="STRING" id="684065.SAMN05421738_112138"/>
<proteinExistence type="predicted"/>
<dbReference type="OrthoDB" id="1272144at2"/>
<dbReference type="Proteomes" id="UP000199149">
    <property type="component" value="Unassembled WGS sequence"/>
</dbReference>
<name>A0A1I4Z801_9FLAO</name>
<dbReference type="AlphaFoldDB" id="A0A1I4Z801"/>